<sequence length="359" mass="41708">MSAPYDDVVLKNQIKHLLQVEQFRNRDGNFIVPPDKILEVLPPNVVECLYHSTVNDKMNAQSIDLHYKAKVHRHKPSMKYGQYDTAITPKDKSGLFDHSTPFGVWSDENSRDVIILDVKNLTEKILSDVIKNGLLNKIQQLSIRINYADDQTGIKYLSALKHLRSLFQAGFRIYWTEPEWSCILQNKKRTRCVYLDMIYHTCKDLEDTEGISIGTDEITTLVDNTHFVIPDDRKLTTFSEKELNGLYIRYLTSIQTHCKEVIRLGLISDGGWNVCHDKQYRPSDPCLVYSFGIFWDFSFDDAVAETYGCEIHSFDPRNRRKTQMEDIDTTRYTFKSESYIENIGYFKNGYRVYGMAIST</sequence>
<accession>A0A8S3S6R0</accession>
<reference evidence="2" key="1">
    <citation type="submission" date="2021-03" db="EMBL/GenBank/DDBJ databases">
        <authorList>
            <person name="Bekaert M."/>
        </authorList>
    </citation>
    <scope>NUCLEOTIDE SEQUENCE</scope>
</reference>
<proteinExistence type="predicted"/>
<feature type="domain" description="Methyltransferase" evidence="1">
    <location>
        <begin position="257"/>
        <end position="326"/>
    </location>
</feature>
<dbReference type="Proteomes" id="UP000683360">
    <property type="component" value="Unassembled WGS sequence"/>
</dbReference>
<organism evidence="2 3">
    <name type="scientific">Mytilus edulis</name>
    <name type="common">Blue mussel</name>
    <dbReference type="NCBI Taxonomy" id="6550"/>
    <lineage>
        <taxon>Eukaryota</taxon>
        <taxon>Metazoa</taxon>
        <taxon>Spiralia</taxon>
        <taxon>Lophotrochozoa</taxon>
        <taxon>Mollusca</taxon>
        <taxon>Bivalvia</taxon>
        <taxon>Autobranchia</taxon>
        <taxon>Pteriomorphia</taxon>
        <taxon>Mytilida</taxon>
        <taxon>Mytiloidea</taxon>
        <taxon>Mytilidae</taxon>
        <taxon>Mytilinae</taxon>
        <taxon>Mytilus</taxon>
    </lineage>
</organism>
<dbReference type="InterPro" id="IPR026913">
    <property type="entry name" value="METTL24"/>
</dbReference>
<dbReference type="EMBL" id="CAJPWZ010001424">
    <property type="protein sequence ID" value="CAG2214809.1"/>
    <property type="molecule type" value="Genomic_DNA"/>
</dbReference>
<evidence type="ECO:0000313" key="2">
    <source>
        <dbReference type="EMBL" id="CAG2214809.1"/>
    </source>
</evidence>
<comment type="caution">
    <text evidence="2">The sequence shown here is derived from an EMBL/GenBank/DDBJ whole genome shotgun (WGS) entry which is preliminary data.</text>
</comment>
<gene>
    <name evidence="2" type="ORF">MEDL_28629</name>
</gene>
<dbReference type="AlphaFoldDB" id="A0A8S3S6R0"/>
<dbReference type="OrthoDB" id="10006218at2759"/>
<evidence type="ECO:0000313" key="3">
    <source>
        <dbReference type="Proteomes" id="UP000683360"/>
    </source>
</evidence>
<dbReference type="InterPro" id="IPR025714">
    <property type="entry name" value="Methyltranfer_dom"/>
</dbReference>
<dbReference type="PANTHER" id="PTHR32026">
    <property type="entry name" value="METHYLTRANSFERASE-LIKE PROTEIN 24"/>
    <property type="match status" value="1"/>
</dbReference>
<evidence type="ECO:0000259" key="1">
    <source>
        <dbReference type="Pfam" id="PF13383"/>
    </source>
</evidence>
<protein>
    <recommendedName>
        <fullName evidence="1">Methyltransferase domain-containing protein</fullName>
    </recommendedName>
</protein>
<dbReference type="PANTHER" id="PTHR32026:SF10">
    <property type="entry name" value="METHYLTRANSFERASE-LIKE PROTEIN 24-RELATED"/>
    <property type="match status" value="1"/>
</dbReference>
<keyword evidence="3" id="KW-1185">Reference proteome</keyword>
<name>A0A8S3S6R0_MYTED</name>
<dbReference type="Pfam" id="PF13383">
    <property type="entry name" value="Methyltransf_22"/>
    <property type="match status" value="1"/>
</dbReference>